<dbReference type="InterPro" id="IPR038550">
    <property type="entry name" value="GPCR_3_9-Cys_sf"/>
</dbReference>
<dbReference type="GO" id="GO:0004930">
    <property type="term" value="F:G protein-coupled receptor activity"/>
    <property type="evidence" value="ECO:0007669"/>
    <property type="project" value="UniProtKB-KW"/>
</dbReference>
<keyword evidence="10" id="KW-0325">Glycoprotein</keyword>
<dbReference type="Proteomes" id="UP000515126">
    <property type="component" value="Unplaced"/>
</dbReference>
<keyword evidence="11" id="KW-0807">Transducer</keyword>
<feature type="transmembrane region" description="Helical" evidence="12">
    <location>
        <begin position="747"/>
        <end position="765"/>
    </location>
</feature>
<dbReference type="PANTHER" id="PTHR24061:SF492">
    <property type="entry name" value="VOMERONASAL 2, RECEPTOR 101-RELATED"/>
    <property type="match status" value="1"/>
</dbReference>
<dbReference type="InterPro" id="IPR000337">
    <property type="entry name" value="GPCR_3"/>
</dbReference>
<dbReference type="InterPro" id="IPR011500">
    <property type="entry name" value="GPCR_3_9-Cys_dom"/>
</dbReference>
<feature type="transmembrane region" description="Helical" evidence="12">
    <location>
        <begin position="583"/>
        <end position="608"/>
    </location>
</feature>
<evidence type="ECO:0000256" key="13">
    <source>
        <dbReference type="SAM" id="SignalP"/>
    </source>
</evidence>
<evidence type="ECO:0000256" key="1">
    <source>
        <dbReference type="ARBA" id="ARBA00004651"/>
    </source>
</evidence>
<evidence type="ECO:0000256" key="12">
    <source>
        <dbReference type="SAM" id="Phobius"/>
    </source>
</evidence>
<dbReference type="CDD" id="cd15283">
    <property type="entry name" value="7tmC_V2R_pheromone"/>
    <property type="match status" value="1"/>
</dbReference>
<evidence type="ECO:0000256" key="3">
    <source>
        <dbReference type="ARBA" id="ARBA00022475"/>
    </source>
</evidence>
<feature type="transmembrane region" description="Helical" evidence="12">
    <location>
        <begin position="777"/>
        <end position="797"/>
    </location>
</feature>
<comment type="subcellular location">
    <subcellularLocation>
        <location evidence="1">Cell membrane</location>
        <topology evidence="1">Multi-pass membrane protein</topology>
    </subcellularLocation>
</comment>
<dbReference type="CDD" id="cd06365">
    <property type="entry name" value="PBP1_pheromone_receptor"/>
    <property type="match status" value="1"/>
</dbReference>
<dbReference type="Gene3D" id="2.10.50.30">
    <property type="entry name" value="GPCR, family 3, nine cysteines domain"/>
    <property type="match status" value="1"/>
</dbReference>
<dbReference type="Pfam" id="PF00003">
    <property type="entry name" value="7tm_3"/>
    <property type="match status" value="1"/>
</dbReference>
<evidence type="ECO:0000313" key="15">
    <source>
        <dbReference type="Proteomes" id="UP000515126"/>
    </source>
</evidence>
<evidence type="ECO:0000256" key="6">
    <source>
        <dbReference type="ARBA" id="ARBA00022989"/>
    </source>
</evidence>
<keyword evidence="9" id="KW-0675">Receptor</keyword>
<evidence type="ECO:0000256" key="5">
    <source>
        <dbReference type="ARBA" id="ARBA00022729"/>
    </source>
</evidence>
<dbReference type="GeneID" id="110288954"/>
<evidence type="ECO:0000256" key="2">
    <source>
        <dbReference type="ARBA" id="ARBA00007242"/>
    </source>
</evidence>
<dbReference type="PANTHER" id="PTHR24061">
    <property type="entry name" value="CALCIUM-SENSING RECEPTOR-RELATED"/>
    <property type="match status" value="1"/>
</dbReference>
<proteinExistence type="inferred from homology"/>
<dbReference type="PROSITE" id="PS50259">
    <property type="entry name" value="G_PROTEIN_RECEP_F3_4"/>
    <property type="match status" value="1"/>
</dbReference>
<dbReference type="PRINTS" id="PR00248">
    <property type="entry name" value="GPCRMGR"/>
</dbReference>
<dbReference type="InterPro" id="IPR028082">
    <property type="entry name" value="Peripla_BP_I"/>
</dbReference>
<comment type="similarity">
    <text evidence="2">Belongs to the G-protein coupled receptor 3 family.</text>
</comment>
<evidence type="ECO:0000256" key="8">
    <source>
        <dbReference type="ARBA" id="ARBA00023136"/>
    </source>
</evidence>
<feature type="transmembrane region" description="Helical" evidence="12">
    <location>
        <begin position="803"/>
        <end position="824"/>
    </location>
</feature>
<feature type="transmembrane region" description="Helical" evidence="12">
    <location>
        <begin position="653"/>
        <end position="677"/>
    </location>
</feature>
<evidence type="ECO:0000256" key="11">
    <source>
        <dbReference type="ARBA" id="ARBA00023224"/>
    </source>
</evidence>
<evidence type="ECO:0000256" key="4">
    <source>
        <dbReference type="ARBA" id="ARBA00022692"/>
    </source>
</evidence>
<reference evidence="16" key="1">
    <citation type="submission" date="2025-08" db="UniProtKB">
        <authorList>
            <consortium name="RefSeq"/>
        </authorList>
    </citation>
    <scope>IDENTIFICATION</scope>
</reference>
<accession>A0A6P5P3T8</accession>
<name>A0A6P5P3T8_MUSCR</name>
<evidence type="ECO:0000256" key="10">
    <source>
        <dbReference type="ARBA" id="ARBA00023180"/>
    </source>
</evidence>
<dbReference type="InterPro" id="IPR017978">
    <property type="entry name" value="GPCR_3_C"/>
</dbReference>
<sequence>MYSCIFIFWFLQINKFFSTVTYNISTCYYKISEDFHHEGDVVIGVFFPLHTFYTGKRMPHPTIPYQYLDYYIQYNFKNYQYILALLFAIEEINGNHNLLPNISLGFDFYNVRFIEKETLMNAVIWLTAHSQTNILPNYNCKKRNLTAALTGTSWITSAQIGTLLHLFKFPQITFGPYDPLFSDRGQYSSLYQMALKDTSLSLAIVSLIAHFKWSWVGLILPDDQKGNKILSDFREEMERKGICIAFVKMIPATWTSSFVKFWENMDETKVIIIYGDTDSLEGVMRNIGQRLLTWIVWVMNTENHITDRTDYFMLDSFHGSLMFKHNYRENLEFTKFIQTVNPNKYPEDIYLPKLWYFFFKCSFSDINCHVLNNCQTNASLDVLPRHIFDVAMSEESTSIYNGVYAVAHSLHEMRLQQLQMQPYENGKGMVFFPWQLNIFLKNIEIREKRSLDWRQTINTEYDIFNLWNLPKGLGLKVKIGSFSANAPQGQQLSLSEHMIQWPETFSEIPRSVCSESCEPGFRKVTLEGKAICCYKCTPCADNEISNETDVDQCLKCPESHYANTEKNNCFQKSVSFLAYDDPLGMALASITLCLSAITVFIIGIFVKHRDTPIVKANNRALSYMLLITLTFCFLCSLNFIGQPNTVTCILQQTTFAVAFTMALATVLAKAITVVLAFKVSFPGKIVRWLMLSRGPNYIIPICTLIQLLICGIWMTTSPPFIDQDAHFEYGHIIILCNKGSAVAFHSVLGYLCFLALGSYTMAFLSRNLPDTFNESKFLSFSMLVFFCVWVTFLPVYHSTKGKVMVALEVFAILASSTSLLAFIFGPKCYIILLRPEKNAFSHIKKKTSSRRKNFPNI</sequence>
<keyword evidence="5 13" id="KW-0732">Signal</keyword>
<dbReference type="AlphaFoldDB" id="A0A6P5P3T8"/>
<dbReference type="PRINTS" id="PR01535">
    <property type="entry name" value="VOMERONASL2R"/>
</dbReference>
<keyword evidence="15" id="KW-1185">Reference proteome</keyword>
<dbReference type="InterPro" id="IPR001828">
    <property type="entry name" value="ANF_lig-bd_rcpt"/>
</dbReference>
<keyword evidence="3" id="KW-1003">Cell membrane</keyword>
<dbReference type="Pfam" id="PF07562">
    <property type="entry name" value="NCD3G"/>
    <property type="match status" value="1"/>
</dbReference>
<feature type="domain" description="G-protein coupled receptors family 3 profile" evidence="14">
    <location>
        <begin position="583"/>
        <end position="847"/>
    </location>
</feature>
<organism evidence="15 16">
    <name type="scientific">Mus caroli</name>
    <name type="common">Ryukyu mouse</name>
    <name type="synonym">Ricefield mouse</name>
    <dbReference type="NCBI Taxonomy" id="10089"/>
    <lineage>
        <taxon>Eukaryota</taxon>
        <taxon>Metazoa</taxon>
        <taxon>Chordata</taxon>
        <taxon>Craniata</taxon>
        <taxon>Vertebrata</taxon>
        <taxon>Euteleostomi</taxon>
        <taxon>Mammalia</taxon>
        <taxon>Eutheria</taxon>
        <taxon>Euarchontoglires</taxon>
        <taxon>Glires</taxon>
        <taxon>Rodentia</taxon>
        <taxon>Myomorpha</taxon>
        <taxon>Muroidea</taxon>
        <taxon>Muridae</taxon>
        <taxon>Murinae</taxon>
        <taxon>Mus</taxon>
        <taxon>Mus</taxon>
    </lineage>
</organism>
<dbReference type="RefSeq" id="XP_021010839.1">
    <property type="nucleotide sequence ID" value="XM_021155180.1"/>
</dbReference>
<dbReference type="FunFam" id="3.40.50.2300:FF:000123">
    <property type="entry name" value="Vomeronasal 2, receptor 105"/>
    <property type="match status" value="1"/>
</dbReference>
<keyword evidence="8 12" id="KW-0472">Membrane</keyword>
<keyword evidence="6 12" id="KW-1133">Transmembrane helix</keyword>
<dbReference type="KEGG" id="mcal:110288954"/>
<dbReference type="FunFam" id="3.40.50.2300:FF:000024">
    <property type="entry name" value="Vomeronasal 2, receptor 73"/>
    <property type="match status" value="1"/>
</dbReference>
<dbReference type="InterPro" id="IPR000068">
    <property type="entry name" value="GPCR_3_Ca_sens_rcpt-rel"/>
</dbReference>
<feature type="chain" id="PRO_5028205874" evidence="13">
    <location>
        <begin position="20"/>
        <end position="857"/>
    </location>
</feature>
<protein>
    <submittedName>
        <fullName evidence="16">Vomeronasal type-2 receptor 116-like</fullName>
    </submittedName>
</protein>
<dbReference type="Pfam" id="PF01094">
    <property type="entry name" value="ANF_receptor"/>
    <property type="match status" value="1"/>
</dbReference>
<evidence type="ECO:0000256" key="9">
    <source>
        <dbReference type="ARBA" id="ARBA00023170"/>
    </source>
</evidence>
<feature type="transmembrane region" description="Helical" evidence="12">
    <location>
        <begin position="620"/>
        <end position="641"/>
    </location>
</feature>
<dbReference type="GO" id="GO:0005886">
    <property type="term" value="C:plasma membrane"/>
    <property type="evidence" value="ECO:0007669"/>
    <property type="project" value="UniProtKB-SubCell"/>
</dbReference>
<feature type="transmembrane region" description="Helical" evidence="12">
    <location>
        <begin position="697"/>
        <end position="714"/>
    </location>
</feature>
<dbReference type="FunFam" id="2.10.50.30:FF:000002">
    <property type="entry name" value="Vomeronasal 2 receptor, h1"/>
    <property type="match status" value="1"/>
</dbReference>
<dbReference type="Gene3D" id="3.40.50.2300">
    <property type="match status" value="2"/>
</dbReference>
<evidence type="ECO:0000256" key="7">
    <source>
        <dbReference type="ARBA" id="ARBA00023040"/>
    </source>
</evidence>
<dbReference type="InterPro" id="IPR004073">
    <property type="entry name" value="GPCR_3_vmron_rcpt_2"/>
</dbReference>
<keyword evidence="7" id="KW-0297">G-protein coupled receptor</keyword>
<gene>
    <name evidence="16" type="primary">LOC110288954</name>
</gene>
<evidence type="ECO:0000259" key="14">
    <source>
        <dbReference type="PROSITE" id="PS50259"/>
    </source>
</evidence>
<evidence type="ECO:0000313" key="16">
    <source>
        <dbReference type="RefSeq" id="XP_021010839.1"/>
    </source>
</evidence>
<keyword evidence="4 12" id="KW-0812">Transmembrane</keyword>
<feature type="signal peptide" evidence="13">
    <location>
        <begin position="1"/>
        <end position="19"/>
    </location>
</feature>
<dbReference type="SUPFAM" id="SSF53822">
    <property type="entry name" value="Periplasmic binding protein-like I"/>
    <property type="match status" value="1"/>
</dbReference>